<accession>A0A7C9NTR4</accession>
<name>A0A7C9NTR4_9LACO</name>
<evidence type="ECO:0000313" key="6">
    <source>
        <dbReference type="EMBL" id="MYV05911.1"/>
    </source>
</evidence>
<dbReference type="GO" id="GO:0003677">
    <property type="term" value="F:DNA binding"/>
    <property type="evidence" value="ECO:0007669"/>
    <property type="project" value="UniProtKB-KW"/>
</dbReference>
<dbReference type="InterPro" id="IPR007492">
    <property type="entry name" value="LytTR_DNA-bd_dom"/>
</dbReference>
<dbReference type="Gene3D" id="2.40.50.1020">
    <property type="entry name" value="LytTr DNA-binding domain"/>
    <property type="match status" value="1"/>
</dbReference>
<protein>
    <recommendedName>
        <fullName evidence="5">HTH LytTR-type domain-containing protein</fullName>
    </recommendedName>
</protein>
<evidence type="ECO:0000256" key="1">
    <source>
        <dbReference type="ARBA" id="ARBA00022490"/>
    </source>
</evidence>
<comment type="caution">
    <text evidence="6">The sequence shown here is derived from an EMBL/GenBank/DDBJ whole genome shotgun (WGS) entry which is preliminary data.</text>
</comment>
<dbReference type="AlphaFoldDB" id="A0A7C9NTR4"/>
<dbReference type="PANTHER" id="PTHR37299">
    <property type="entry name" value="TRANSCRIPTIONAL REGULATOR-RELATED"/>
    <property type="match status" value="1"/>
</dbReference>
<evidence type="ECO:0000256" key="3">
    <source>
        <dbReference type="ARBA" id="ARBA00023125"/>
    </source>
</evidence>
<dbReference type="SMART" id="SM00850">
    <property type="entry name" value="LytTR"/>
    <property type="match status" value="1"/>
</dbReference>
<organism evidence="6 7">
    <name type="scientific">Furfurilactobacillus rossiae</name>
    <dbReference type="NCBI Taxonomy" id="231049"/>
    <lineage>
        <taxon>Bacteria</taxon>
        <taxon>Bacillati</taxon>
        <taxon>Bacillota</taxon>
        <taxon>Bacilli</taxon>
        <taxon>Lactobacillales</taxon>
        <taxon>Lactobacillaceae</taxon>
        <taxon>Furfurilactobacillus</taxon>
    </lineage>
</organism>
<keyword evidence="1" id="KW-0963">Cytoplasm</keyword>
<dbReference type="EMBL" id="WEZT01000018">
    <property type="protein sequence ID" value="MYV05911.1"/>
    <property type="molecule type" value="Genomic_DNA"/>
</dbReference>
<dbReference type="PROSITE" id="PS50930">
    <property type="entry name" value="HTH_LYTTR"/>
    <property type="match status" value="1"/>
</dbReference>
<sequence length="155" mass="17980">MQQKGVLTVKINFEIISTILEPFITIHAAEKTPQLVQLSDEIQQLSNSLNLTGYRDTKRKVISVLEINRIQTSGKRVICQTPDGEYELHQRIYELASTLPHNLFIRTSSSEIIRIAWIKEFALTPTGMYQIILRDGQQTYTSRRYTREIRKELLS</sequence>
<dbReference type="GO" id="GO:0000156">
    <property type="term" value="F:phosphorelay response regulator activity"/>
    <property type="evidence" value="ECO:0007669"/>
    <property type="project" value="InterPro"/>
</dbReference>
<evidence type="ECO:0000256" key="4">
    <source>
        <dbReference type="ARBA" id="ARBA00023163"/>
    </source>
</evidence>
<dbReference type="InterPro" id="IPR046947">
    <property type="entry name" value="LytR-like"/>
</dbReference>
<gene>
    <name evidence="6" type="ORF">GB992_08695</name>
</gene>
<evidence type="ECO:0000313" key="7">
    <source>
        <dbReference type="Proteomes" id="UP000480570"/>
    </source>
</evidence>
<keyword evidence="4" id="KW-0804">Transcription</keyword>
<keyword evidence="2" id="KW-0805">Transcription regulation</keyword>
<dbReference type="PANTHER" id="PTHR37299:SF2">
    <property type="entry name" value="HTH LYTTR-TYPE DOMAIN-CONTAINING PROTEIN"/>
    <property type="match status" value="1"/>
</dbReference>
<feature type="domain" description="HTH LytTR-type" evidence="5">
    <location>
        <begin position="51"/>
        <end position="155"/>
    </location>
</feature>
<evidence type="ECO:0000256" key="2">
    <source>
        <dbReference type="ARBA" id="ARBA00023015"/>
    </source>
</evidence>
<proteinExistence type="predicted"/>
<dbReference type="Proteomes" id="UP000480570">
    <property type="component" value="Unassembled WGS sequence"/>
</dbReference>
<dbReference type="Pfam" id="PF04397">
    <property type="entry name" value="LytTR"/>
    <property type="match status" value="1"/>
</dbReference>
<reference evidence="6 7" key="1">
    <citation type="journal article" date="2019" name="Appl. Environ. Microbiol.">
        <title>Genetic determinants of hydroxycinnamic acid metabolism in heterofermentative lactobacilli.</title>
        <authorList>
            <person name="Gaur G."/>
            <person name="Oh J.H."/>
            <person name="Filannino P."/>
            <person name="Gobbetti M."/>
            <person name="van Pijkeren J.P."/>
            <person name="Ganzle M.G."/>
        </authorList>
    </citation>
    <scope>NUCLEOTIDE SEQUENCE [LARGE SCALE GENOMIC DNA]</scope>
    <source>
        <strain evidence="6 7">FUA3583</strain>
    </source>
</reference>
<evidence type="ECO:0000259" key="5">
    <source>
        <dbReference type="PROSITE" id="PS50930"/>
    </source>
</evidence>
<keyword evidence="3" id="KW-0238">DNA-binding</keyword>